<proteinExistence type="predicted"/>
<protein>
    <submittedName>
        <fullName evidence="1">Uncharacterized protein</fullName>
    </submittedName>
</protein>
<organism evidence="1">
    <name type="scientific">Anguilla anguilla</name>
    <name type="common">European freshwater eel</name>
    <name type="synonym">Muraena anguilla</name>
    <dbReference type="NCBI Taxonomy" id="7936"/>
    <lineage>
        <taxon>Eukaryota</taxon>
        <taxon>Metazoa</taxon>
        <taxon>Chordata</taxon>
        <taxon>Craniata</taxon>
        <taxon>Vertebrata</taxon>
        <taxon>Euteleostomi</taxon>
        <taxon>Actinopterygii</taxon>
        <taxon>Neopterygii</taxon>
        <taxon>Teleostei</taxon>
        <taxon>Anguilliformes</taxon>
        <taxon>Anguillidae</taxon>
        <taxon>Anguilla</taxon>
    </lineage>
</organism>
<accession>A0A0E9QDE1</accession>
<dbReference type="EMBL" id="GBXM01093788">
    <property type="protein sequence ID" value="JAH14789.1"/>
    <property type="molecule type" value="Transcribed_RNA"/>
</dbReference>
<reference evidence="1" key="1">
    <citation type="submission" date="2014-11" db="EMBL/GenBank/DDBJ databases">
        <authorList>
            <person name="Amaro Gonzalez C."/>
        </authorList>
    </citation>
    <scope>NUCLEOTIDE SEQUENCE</scope>
</reference>
<sequence length="50" mass="5889">MQPNIKQNQSHIECKQTCSKIKIMHDSHVYRMSVTPVFQNINTDKCLKNK</sequence>
<dbReference type="AlphaFoldDB" id="A0A0E9QDE1"/>
<reference evidence="1" key="2">
    <citation type="journal article" date="2015" name="Fish Shellfish Immunol.">
        <title>Early steps in the European eel (Anguilla anguilla)-Vibrio vulnificus interaction in the gills: Role of the RtxA13 toxin.</title>
        <authorList>
            <person name="Callol A."/>
            <person name="Pajuelo D."/>
            <person name="Ebbesson L."/>
            <person name="Teles M."/>
            <person name="MacKenzie S."/>
            <person name="Amaro C."/>
        </authorList>
    </citation>
    <scope>NUCLEOTIDE SEQUENCE</scope>
</reference>
<name>A0A0E9QDE1_ANGAN</name>
<evidence type="ECO:0000313" key="1">
    <source>
        <dbReference type="EMBL" id="JAH14789.1"/>
    </source>
</evidence>